<protein>
    <recommendedName>
        <fullName evidence="6">FMN dependent NADH:quinone oxidoreductase</fullName>
        <ecNumber evidence="6">1.6.5.-</ecNumber>
    </recommendedName>
    <alternativeName>
        <fullName evidence="6">Azo-dye reductase</fullName>
    </alternativeName>
    <alternativeName>
        <fullName evidence="6">FMN-dependent NADH-azo compound oxidoreductase</fullName>
    </alternativeName>
    <alternativeName>
        <fullName evidence="6">FMN-dependent NADH-azoreductase</fullName>
        <ecNumber evidence="6">1.7.1.17</ecNumber>
    </alternativeName>
</protein>
<reference evidence="9" key="1">
    <citation type="submission" date="2018-06" db="EMBL/GenBank/DDBJ databases">
        <authorList>
            <person name="Lum Nde A."/>
            <person name="Hugo C."/>
        </authorList>
    </citation>
    <scope>NUCLEOTIDE SEQUENCE [LARGE SCALE GENOMIC DNA]</scope>
    <source>
        <strain evidence="9">1_F178</strain>
    </source>
</reference>
<comment type="subunit">
    <text evidence="6">Homodimer.</text>
</comment>
<comment type="catalytic activity">
    <reaction evidence="5">
        <text>N,N-dimethyl-1,4-phenylenediamine + anthranilate + 2 NAD(+) = 2-(4-dimethylaminophenyl)diazenylbenzoate + 2 NADH + 2 H(+)</text>
        <dbReference type="Rhea" id="RHEA:55872"/>
        <dbReference type="ChEBI" id="CHEBI:15378"/>
        <dbReference type="ChEBI" id="CHEBI:15783"/>
        <dbReference type="ChEBI" id="CHEBI:16567"/>
        <dbReference type="ChEBI" id="CHEBI:57540"/>
        <dbReference type="ChEBI" id="CHEBI:57945"/>
        <dbReference type="ChEBI" id="CHEBI:71579"/>
        <dbReference type="EC" id="1.7.1.17"/>
    </reaction>
    <physiologicalReaction direction="right-to-left" evidence="5">
        <dbReference type="Rhea" id="RHEA:55874"/>
    </physiologicalReaction>
</comment>
<comment type="caution">
    <text evidence="6">Lacks conserved residue(s) required for the propagation of feature annotation.</text>
</comment>
<feature type="binding site" evidence="6">
    <location>
        <begin position="16"/>
        <end position="18"/>
    </location>
    <ligand>
        <name>FMN</name>
        <dbReference type="ChEBI" id="CHEBI:58210"/>
    </ligand>
</feature>
<dbReference type="SUPFAM" id="SSF52218">
    <property type="entry name" value="Flavoproteins"/>
    <property type="match status" value="1"/>
</dbReference>
<dbReference type="EC" id="1.7.1.17" evidence="6"/>
<comment type="caution">
    <text evidence="8">The sequence shown here is derived from an EMBL/GenBank/DDBJ whole genome shotgun (WGS) entry which is preliminary data.</text>
</comment>
<evidence type="ECO:0000259" key="7">
    <source>
        <dbReference type="Pfam" id="PF02525"/>
    </source>
</evidence>
<evidence type="ECO:0000256" key="4">
    <source>
        <dbReference type="ARBA" id="ARBA00023027"/>
    </source>
</evidence>
<evidence type="ECO:0000313" key="8">
    <source>
        <dbReference type="EMBL" id="REC62182.1"/>
    </source>
</evidence>
<dbReference type="Proteomes" id="UP000256686">
    <property type="component" value="Unassembled WGS sequence"/>
</dbReference>
<dbReference type="Gene3D" id="3.40.50.360">
    <property type="match status" value="1"/>
</dbReference>
<comment type="function">
    <text evidence="6">Also exhibits azoreductase activity. Catalyzes the reductive cleavage of the azo bond in aromatic azo compounds to the corresponding amines.</text>
</comment>
<dbReference type="InterPro" id="IPR050104">
    <property type="entry name" value="FMN-dep_NADH:Q_OxRdtase_AzoR1"/>
</dbReference>
<keyword evidence="2 6" id="KW-0288">FMN</keyword>
<sequence>MTTILNIKTSINGENSASNQLSEVVINQLLEIHPDSKVMVRDLASDPIPHMQTTHFLSFEIPHEERNNEQKEASKYSDQALKEIEEADILVIGVPFYNFSFPSTLKSWIDHISIPGKTFSYAGGVLKGLLKNKKVYLNFAIGGVYEDKGIIDQMESYLRTLLGFIGITDIEVFRSEGMSLPEIREENLSKTVAEIETVLA</sequence>
<feature type="binding site" evidence="6">
    <location>
        <position position="10"/>
    </location>
    <ligand>
        <name>FMN</name>
        <dbReference type="ChEBI" id="CHEBI:58210"/>
    </ligand>
</feature>
<dbReference type="Pfam" id="PF02525">
    <property type="entry name" value="Flavodoxin_2"/>
    <property type="match status" value="1"/>
</dbReference>
<keyword evidence="3 6" id="KW-0560">Oxidoreductase</keyword>
<organism evidence="8 9">
    <name type="scientific">Chryseobacterium pennae</name>
    <dbReference type="NCBI Taxonomy" id="2258962"/>
    <lineage>
        <taxon>Bacteria</taxon>
        <taxon>Pseudomonadati</taxon>
        <taxon>Bacteroidota</taxon>
        <taxon>Flavobacteriia</taxon>
        <taxon>Flavobacteriales</taxon>
        <taxon>Weeksellaceae</taxon>
        <taxon>Chryseobacterium group</taxon>
        <taxon>Chryseobacterium</taxon>
    </lineage>
</organism>
<evidence type="ECO:0000256" key="3">
    <source>
        <dbReference type="ARBA" id="ARBA00023002"/>
    </source>
</evidence>
<accession>A0A3D9C9M1</accession>
<dbReference type="PANTHER" id="PTHR43741">
    <property type="entry name" value="FMN-DEPENDENT NADH-AZOREDUCTASE 1"/>
    <property type="match status" value="1"/>
</dbReference>
<dbReference type="GO" id="GO:0016655">
    <property type="term" value="F:oxidoreductase activity, acting on NAD(P)H, quinone or similar compound as acceptor"/>
    <property type="evidence" value="ECO:0007669"/>
    <property type="project" value="InterPro"/>
</dbReference>
<keyword evidence="1 6" id="KW-0285">Flavoprotein</keyword>
<comment type="catalytic activity">
    <reaction evidence="6">
        <text>2 a quinone + NADH + H(+) = 2 a 1,4-benzosemiquinone + NAD(+)</text>
        <dbReference type="Rhea" id="RHEA:65952"/>
        <dbReference type="ChEBI" id="CHEBI:15378"/>
        <dbReference type="ChEBI" id="CHEBI:57540"/>
        <dbReference type="ChEBI" id="CHEBI:57945"/>
        <dbReference type="ChEBI" id="CHEBI:132124"/>
        <dbReference type="ChEBI" id="CHEBI:134225"/>
    </reaction>
</comment>
<dbReference type="GO" id="GO:0010181">
    <property type="term" value="F:FMN binding"/>
    <property type="evidence" value="ECO:0007669"/>
    <property type="project" value="UniProtKB-UniRule"/>
</dbReference>
<feature type="domain" description="Flavodoxin-like fold" evidence="7">
    <location>
        <begin position="3"/>
        <end position="197"/>
    </location>
</feature>
<dbReference type="EMBL" id="QNVT01000010">
    <property type="protein sequence ID" value="REC62182.1"/>
    <property type="molecule type" value="Genomic_DNA"/>
</dbReference>
<evidence type="ECO:0000256" key="6">
    <source>
        <dbReference type="HAMAP-Rule" id="MF_01216"/>
    </source>
</evidence>
<dbReference type="GO" id="GO:0016652">
    <property type="term" value="F:oxidoreductase activity, acting on NAD(P)H as acceptor"/>
    <property type="evidence" value="ECO:0007669"/>
    <property type="project" value="UniProtKB-UniRule"/>
</dbReference>
<dbReference type="EC" id="1.6.5.-" evidence="6"/>
<name>A0A3D9C9M1_9FLAO</name>
<evidence type="ECO:0000256" key="2">
    <source>
        <dbReference type="ARBA" id="ARBA00022643"/>
    </source>
</evidence>
<comment type="similarity">
    <text evidence="6">Belongs to the azoreductase type 1 family.</text>
</comment>
<dbReference type="InterPro" id="IPR003680">
    <property type="entry name" value="Flavodoxin_fold"/>
</dbReference>
<keyword evidence="9" id="KW-1185">Reference proteome</keyword>
<dbReference type="PANTHER" id="PTHR43741:SF2">
    <property type="entry name" value="FMN-DEPENDENT NADH:QUINONE OXIDOREDUCTASE"/>
    <property type="match status" value="1"/>
</dbReference>
<evidence type="ECO:0000313" key="9">
    <source>
        <dbReference type="Proteomes" id="UP000256686"/>
    </source>
</evidence>
<dbReference type="HAMAP" id="MF_01216">
    <property type="entry name" value="Azoreductase_type1"/>
    <property type="match status" value="1"/>
</dbReference>
<comment type="cofactor">
    <cofactor evidence="6">
        <name>FMN</name>
        <dbReference type="ChEBI" id="CHEBI:58210"/>
    </cofactor>
    <text evidence="6">Binds 1 FMN per subunit.</text>
</comment>
<dbReference type="InterPro" id="IPR029039">
    <property type="entry name" value="Flavoprotein-like_sf"/>
</dbReference>
<gene>
    <name evidence="6" type="primary">azoR</name>
    <name evidence="8" type="ORF">DRF65_12645</name>
</gene>
<dbReference type="AlphaFoldDB" id="A0A3D9C9M1"/>
<dbReference type="InterPro" id="IPR023048">
    <property type="entry name" value="NADH:quinone_OxRdtase_FMN_depd"/>
</dbReference>
<dbReference type="GO" id="GO:0009055">
    <property type="term" value="F:electron transfer activity"/>
    <property type="evidence" value="ECO:0007669"/>
    <property type="project" value="UniProtKB-UniRule"/>
</dbReference>
<comment type="function">
    <text evidence="6">Quinone reductase that provides resistance to thiol-specific stress caused by electrophilic quinones.</text>
</comment>
<evidence type="ECO:0000256" key="1">
    <source>
        <dbReference type="ARBA" id="ARBA00022630"/>
    </source>
</evidence>
<evidence type="ECO:0000256" key="5">
    <source>
        <dbReference type="ARBA" id="ARBA00048542"/>
    </source>
</evidence>
<dbReference type="RefSeq" id="WP_115971119.1">
    <property type="nucleotide sequence ID" value="NZ_QNVT01000010.1"/>
</dbReference>
<keyword evidence="4 6" id="KW-0520">NAD</keyword>
<proteinExistence type="inferred from homology"/>